<dbReference type="PANTHER" id="PTHR43422:SF3">
    <property type="entry name" value="THIAMINE THIAZOLE SYNTHASE"/>
    <property type="match status" value="1"/>
</dbReference>
<dbReference type="AlphaFoldDB" id="A0A919KRR2"/>
<dbReference type="InterPro" id="IPR036188">
    <property type="entry name" value="FAD/NAD-bd_sf"/>
</dbReference>
<sequence>MRQGIDTVRAHTHAIVLGGGLAGTLAAAALVPHLDRVTVVERHPLPDGPAERRGVPQARHAHLLWSGGVRAVESLLPGITRRWLAVGARRIGVPDELVTMSAQGWLRRGPQRQYLITCSRDLLDWVVRERVLAHERVTLAPHGRAVGLLGGVTRVTGVRVRDEDSGRETEMRADFVVDATGRGSQAERWLAGIGLYGVRERTVDSGLAYATRIFRAPPDAPADFPLINVQADHRMPQPGQTATLVPIENHRWLVTLSGTRGGEPPADASCFVDFARGVRHPIVGDLIAHAEPEGPVYCSHSTANRRRYFERLPRWPDGFIVLGDALATFNPLYGHGMSVAAHGAVALHRGLARYGRLSGVAHRIQRAVARTTEGAWATATTQDVCYPDAMGAPPTVTARLVQRYTDRLMRTANDRPGAAAALYDAFTLSEPMSRLVRPGAALAALLGPTGPALAEPPLDAAVRTITHAPPPSQTSDDPLGA</sequence>
<evidence type="ECO:0008006" key="3">
    <source>
        <dbReference type="Google" id="ProtNLM"/>
    </source>
</evidence>
<evidence type="ECO:0000313" key="2">
    <source>
        <dbReference type="Proteomes" id="UP000603708"/>
    </source>
</evidence>
<name>A0A919KRR2_9ACTN</name>
<reference evidence="1" key="1">
    <citation type="journal article" date="2014" name="Int. J. Syst. Evol. Microbiol.">
        <title>Complete genome sequence of Corynebacterium casei LMG S-19264T (=DSM 44701T), isolated from a smear-ripened cheese.</title>
        <authorList>
            <consortium name="US DOE Joint Genome Institute (JGI-PGF)"/>
            <person name="Walter F."/>
            <person name="Albersmeier A."/>
            <person name="Kalinowski J."/>
            <person name="Ruckert C."/>
        </authorList>
    </citation>
    <scope>NUCLEOTIDE SEQUENCE</scope>
    <source>
        <strain evidence="1">JCM 5069</strain>
    </source>
</reference>
<gene>
    <name evidence="1" type="ORF">GCM10018793_03590</name>
</gene>
<dbReference type="RefSeq" id="WP_189929035.1">
    <property type="nucleotide sequence ID" value="NZ_BNCD01000001.1"/>
</dbReference>
<organism evidence="1 2">
    <name type="scientific">Streptomyces sulfonofaciens</name>
    <dbReference type="NCBI Taxonomy" id="68272"/>
    <lineage>
        <taxon>Bacteria</taxon>
        <taxon>Bacillati</taxon>
        <taxon>Actinomycetota</taxon>
        <taxon>Actinomycetes</taxon>
        <taxon>Kitasatosporales</taxon>
        <taxon>Streptomycetaceae</taxon>
        <taxon>Streptomyces</taxon>
    </lineage>
</organism>
<protein>
    <recommendedName>
        <fullName evidence="3">Pyridine nucleotide-disulfide oxidoreductase</fullName>
    </recommendedName>
</protein>
<dbReference type="Gene3D" id="3.50.50.60">
    <property type="entry name" value="FAD/NAD(P)-binding domain"/>
    <property type="match status" value="1"/>
</dbReference>
<evidence type="ECO:0000313" key="1">
    <source>
        <dbReference type="EMBL" id="GHH70089.1"/>
    </source>
</evidence>
<reference evidence="1" key="2">
    <citation type="submission" date="2020-09" db="EMBL/GenBank/DDBJ databases">
        <authorList>
            <person name="Sun Q."/>
            <person name="Ohkuma M."/>
        </authorList>
    </citation>
    <scope>NUCLEOTIDE SEQUENCE</scope>
    <source>
        <strain evidence="1">JCM 5069</strain>
    </source>
</reference>
<dbReference type="EMBL" id="BNCD01000001">
    <property type="protein sequence ID" value="GHH70089.1"/>
    <property type="molecule type" value="Genomic_DNA"/>
</dbReference>
<dbReference type="Proteomes" id="UP000603708">
    <property type="component" value="Unassembled WGS sequence"/>
</dbReference>
<dbReference type="Pfam" id="PF12831">
    <property type="entry name" value="FAD_oxidored"/>
    <property type="match status" value="1"/>
</dbReference>
<dbReference type="SUPFAM" id="SSF51905">
    <property type="entry name" value="FAD/NAD(P)-binding domain"/>
    <property type="match status" value="1"/>
</dbReference>
<keyword evidence="2" id="KW-1185">Reference proteome</keyword>
<dbReference type="PANTHER" id="PTHR43422">
    <property type="entry name" value="THIAMINE THIAZOLE SYNTHASE"/>
    <property type="match status" value="1"/>
</dbReference>
<comment type="caution">
    <text evidence="1">The sequence shown here is derived from an EMBL/GenBank/DDBJ whole genome shotgun (WGS) entry which is preliminary data.</text>
</comment>
<accession>A0A919KRR2</accession>
<proteinExistence type="predicted"/>